<proteinExistence type="predicted"/>
<keyword evidence="2" id="KW-0812">Transmembrane</keyword>
<evidence type="ECO:0000313" key="4">
    <source>
        <dbReference type="Proteomes" id="UP001597214"/>
    </source>
</evidence>
<evidence type="ECO:0000256" key="2">
    <source>
        <dbReference type="SAM" id="Phobius"/>
    </source>
</evidence>
<keyword evidence="3" id="KW-0804">Transcription</keyword>
<evidence type="ECO:0000313" key="3">
    <source>
        <dbReference type="EMBL" id="MFD1737020.1"/>
    </source>
</evidence>
<feature type="compositionally biased region" description="Basic and acidic residues" evidence="1">
    <location>
        <begin position="1"/>
        <end position="17"/>
    </location>
</feature>
<organism evidence="3 4">
    <name type="scientific">Bacillus salitolerans</name>
    <dbReference type="NCBI Taxonomy" id="1437434"/>
    <lineage>
        <taxon>Bacteria</taxon>
        <taxon>Bacillati</taxon>
        <taxon>Bacillota</taxon>
        <taxon>Bacilli</taxon>
        <taxon>Bacillales</taxon>
        <taxon>Bacillaceae</taxon>
        <taxon>Bacillus</taxon>
    </lineage>
</organism>
<sequence length="98" mass="11165">MATNLDKMDTKSRDERRKARRAMYRKSEENNEETEPKKVKMSIRLIPIWLRLIIVVILISASLLAGLVVGYGILGNGEINDALKKSTWTHIVDLIEAD</sequence>
<comment type="caution">
    <text evidence="3">The sequence shown here is derived from an EMBL/GenBank/DDBJ whole genome shotgun (WGS) entry which is preliminary data.</text>
</comment>
<dbReference type="Pfam" id="PF11772">
    <property type="entry name" value="EpuA"/>
    <property type="match status" value="1"/>
</dbReference>
<dbReference type="Proteomes" id="UP001597214">
    <property type="component" value="Unassembled WGS sequence"/>
</dbReference>
<feature type="compositionally biased region" description="Basic and acidic residues" evidence="1">
    <location>
        <begin position="25"/>
        <end position="36"/>
    </location>
</feature>
<reference evidence="4" key="1">
    <citation type="journal article" date="2019" name="Int. J. Syst. Evol. Microbiol.">
        <title>The Global Catalogue of Microorganisms (GCM) 10K type strain sequencing project: providing services to taxonomists for standard genome sequencing and annotation.</title>
        <authorList>
            <consortium name="The Broad Institute Genomics Platform"/>
            <consortium name="The Broad Institute Genome Sequencing Center for Infectious Disease"/>
            <person name="Wu L."/>
            <person name="Ma J."/>
        </authorList>
    </citation>
    <scope>NUCLEOTIDE SEQUENCE [LARGE SCALE GENOMIC DNA]</scope>
    <source>
        <strain evidence="4">CCUG 49339</strain>
    </source>
</reference>
<feature type="region of interest" description="Disordered" evidence="1">
    <location>
        <begin position="1"/>
        <end position="36"/>
    </location>
</feature>
<gene>
    <name evidence="3" type="ORF">ACFSCX_10640</name>
</gene>
<protein>
    <submittedName>
        <fullName evidence="3">DNA-directed RNA polymerase subunit beta</fullName>
    </submittedName>
</protein>
<dbReference type="GO" id="GO:0000428">
    <property type="term" value="C:DNA-directed RNA polymerase complex"/>
    <property type="evidence" value="ECO:0007669"/>
    <property type="project" value="UniProtKB-KW"/>
</dbReference>
<feature type="transmembrane region" description="Helical" evidence="2">
    <location>
        <begin position="48"/>
        <end position="74"/>
    </location>
</feature>
<dbReference type="RefSeq" id="WP_377928213.1">
    <property type="nucleotide sequence ID" value="NZ_JBHUEM010000014.1"/>
</dbReference>
<evidence type="ECO:0000256" key="1">
    <source>
        <dbReference type="SAM" id="MobiDB-lite"/>
    </source>
</evidence>
<dbReference type="EMBL" id="JBHUEM010000014">
    <property type="protein sequence ID" value="MFD1737020.1"/>
    <property type="molecule type" value="Genomic_DNA"/>
</dbReference>
<dbReference type="InterPro" id="IPR024596">
    <property type="entry name" value="RNApol_su_b/EpuA"/>
</dbReference>
<keyword evidence="2" id="KW-1133">Transmembrane helix</keyword>
<keyword evidence="3" id="KW-0240">DNA-directed RNA polymerase</keyword>
<accession>A0ABW4LSA8</accession>
<name>A0ABW4LSA8_9BACI</name>
<keyword evidence="2" id="KW-0472">Membrane</keyword>
<keyword evidence="4" id="KW-1185">Reference proteome</keyword>